<dbReference type="Proteomes" id="UP000831534">
    <property type="component" value="Chromosome"/>
</dbReference>
<dbReference type="EMBL" id="CP091521">
    <property type="protein sequence ID" value="UOP05746.2"/>
    <property type="molecule type" value="Genomic_DNA"/>
</dbReference>
<evidence type="ECO:0000313" key="2">
    <source>
        <dbReference type="EMBL" id="UOP05746.2"/>
    </source>
</evidence>
<dbReference type="SUPFAM" id="SSF54523">
    <property type="entry name" value="Pili subunits"/>
    <property type="match status" value="1"/>
</dbReference>
<feature type="transmembrane region" description="Helical" evidence="1">
    <location>
        <begin position="12"/>
        <end position="37"/>
    </location>
</feature>
<dbReference type="RefSeq" id="WP_051255504.1">
    <property type="nucleotide sequence ID" value="NZ_CP091521.1"/>
</dbReference>
<dbReference type="InterPro" id="IPR045584">
    <property type="entry name" value="Pilin-like"/>
</dbReference>
<protein>
    <submittedName>
        <fullName evidence="2">Type IV pilin protein</fullName>
    </submittedName>
</protein>
<keyword evidence="1" id="KW-0812">Transmembrane</keyword>
<dbReference type="Gene3D" id="3.30.700.10">
    <property type="entry name" value="Glycoprotein, Type 4 Pilin"/>
    <property type="match status" value="1"/>
</dbReference>
<evidence type="ECO:0000256" key="1">
    <source>
        <dbReference type="SAM" id="Phobius"/>
    </source>
</evidence>
<dbReference type="InterPro" id="IPR012902">
    <property type="entry name" value="N_methyl_site"/>
</dbReference>
<accession>A0A8T9MZF4</accession>
<name>A0A8T9MZF4_9NEIS</name>
<evidence type="ECO:0000313" key="3">
    <source>
        <dbReference type="Proteomes" id="UP000831534"/>
    </source>
</evidence>
<proteinExistence type="predicted"/>
<dbReference type="Pfam" id="PF07963">
    <property type="entry name" value="N_methyl"/>
    <property type="match status" value="1"/>
</dbReference>
<keyword evidence="1" id="KW-1133">Transmembrane helix</keyword>
<dbReference type="NCBIfam" id="TIGR02532">
    <property type="entry name" value="IV_pilin_GFxxxE"/>
    <property type="match status" value="1"/>
</dbReference>
<organism evidence="2 3">
    <name type="scientific">Conchiformibius kuhniae</name>
    <dbReference type="NCBI Taxonomy" id="211502"/>
    <lineage>
        <taxon>Bacteria</taxon>
        <taxon>Pseudomonadati</taxon>
        <taxon>Pseudomonadota</taxon>
        <taxon>Betaproteobacteria</taxon>
        <taxon>Neisseriales</taxon>
        <taxon>Neisseriaceae</taxon>
        <taxon>Conchiformibius</taxon>
    </lineage>
</organism>
<dbReference type="KEGG" id="ckh:LVJ77_02340"/>
<dbReference type="PROSITE" id="PS00409">
    <property type="entry name" value="PROKAR_NTER_METHYL"/>
    <property type="match status" value="1"/>
</dbReference>
<sequence>MEKLMHKKRRQGGFTLIELMVTIAILAILAMLAYPAYRKFVLMGRMESARETMLRNVQNLERFYARHSTLICGTRNVPECADKSGNQDTIAAVGPVLPPRFTPDIKGNAHTGYYEIDISPVAGAGGNSDTDNYLISAVPNNKVHRGAFSSSELENQEIYLVYFSRSASFVKCTREGMRIATQSAASQQRADCTPL</sequence>
<reference evidence="2" key="2">
    <citation type="submission" date="2024-09" db="EMBL/GenBank/DDBJ databases">
        <authorList>
            <person name="Veyrier F.J."/>
        </authorList>
    </citation>
    <scope>NUCLEOTIDE SEQUENCE</scope>
    <source>
        <strain evidence="2">17694</strain>
    </source>
</reference>
<reference evidence="2" key="1">
    <citation type="journal article" date="2022" name="Res Sq">
        <title>Evolution of multicellular longitudinally dividing oral cavity symbionts (Neisseriaceae).</title>
        <authorList>
            <person name="Nyongesa S."/>
            <person name="Weber P."/>
            <person name="Bernet E."/>
            <person name="Pullido F."/>
            <person name="Nieckarz M."/>
            <person name="Delaby M."/>
            <person name="Nieves C."/>
            <person name="Viehboeck T."/>
            <person name="Krause N."/>
            <person name="Rivera-Millot A."/>
            <person name="Nakamura A."/>
            <person name="Vischer N."/>
            <person name="VanNieuwenhze M."/>
            <person name="Brun Y."/>
            <person name="Cava F."/>
            <person name="Bulgheresi S."/>
            <person name="Veyrier F."/>
        </authorList>
    </citation>
    <scope>NUCLEOTIDE SEQUENCE</scope>
    <source>
        <strain evidence="2">17694</strain>
    </source>
</reference>
<keyword evidence="1" id="KW-0472">Membrane</keyword>
<keyword evidence="3" id="KW-1185">Reference proteome</keyword>
<gene>
    <name evidence="2" type="ORF">LVJ77_02340</name>
</gene>
<dbReference type="AlphaFoldDB" id="A0A8T9MZF4"/>